<name>A0A1V9FXR1_9BACT</name>
<evidence type="ECO:0000313" key="2">
    <source>
        <dbReference type="EMBL" id="OQP63026.1"/>
    </source>
</evidence>
<dbReference type="AlphaFoldDB" id="A0A1V9FXR1"/>
<dbReference type="PROSITE" id="PS51257">
    <property type="entry name" value="PROKAR_LIPOPROTEIN"/>
    <property type="match status" value="1"/>
</dbReference>
<reference evidence="3" key="1">
    <citation type="submission" date="2016-04" db="EMBL/GenBank/DDBJ databases">
        <authorList>
            <person name="Chen L."/>
            <person name="Zhuang W."/>
            <person name="Wang G."/>
        </authorList>
    </citation>
    <scope>NUCLEOTIDE SEQUENCE [LARGE SCALE GENOMIC DNA]</scope>
    <source>
        <strain evidence="3">208</strain>
    </source>
</reference>
<proteinExistence type="predicted"/>
<feature type="domain" description="DUF4397" evidence="1">
    <location>
        <begin position="41"/>
        <end position="157"/>
    </location>
</feature>
<comment type="caution">
    <text evidence="2">The sequence shown here is derived from an EMBL/GenBank/DDBJ whole genome shotgun (WGS) entry which is preliminary data.</text>
</comment>
<evidence type="ECO:0000259" key="1">
    <source>
        <dbReference type="Pfam" id="PF14344"/>
    </source>
</evidence>
<dbReference type="Pfam" id="PF14344">
    <property type="entry name" value="DUF4397"/>
    <property type="match status" value="1"/>
</dbReference>
<dbReference type="InterPro" id="IPR025510">
    <property type="entry name" value="DUF4397"/>
</dbReference>
<dbReference type="EMBL" id="LWBP01000112">
    <property type="protein sequence ID" value="OQP63026.1"/>
    <property type="molecule type" value="Genomic_DNA"/>
</dbReference>
<evidence type="ECO:0000313" key="3">
    <source>
        <dbReference type="Proteomes" id="UP000192276"/>
    </source>
</evidence>
<organism evidence="2 3">
    <name type="scientific">Niastella populi</name>
    <dbReference type="NCBI Taxonomy" id="550983"/>
    <lineage>
        <taxon>Bacteria</taxon>
        <taxon>Pseudomonadati</taxon>
        <taxon>Bacteroidota</taxon>
        <taxon>Chitinophagia</taxon>
        <taxon>Chitinophagales</taxon>
        <taxon>Chitinophagaceae</taxon>
        <taxon>Niastella</taxon>
    </lineage>
</organism>
<keyword evidence="3" id="KW-1185">Reference proteome</keyword>
<gene>
    <name evidence="2" type="ORF">A4R26_17775</name>
</gene>
<dbReference type="RefSeq" id="WP_081163908.1">
    <property type="nucleotide sequence ID" value="NZ_LWBP01000112.1"/>
</dbReference>
<sequence>MKTVQVRKNAFLVLGALSFLTVLLSGCLKEAQNSTVTPKTYISLLHLAPRAPSVEVYFDNTKASSAISYGMVSPSYSALEPGTFGISFKKASSDSVVASLSSAFYDSLSYYTLVLYNTDPTHVGALRIKDDYRSLTSDKSFYRFFHLSPDVGAVDLYFDNNLIDPSRQYADNAAGSFYNEFNSITPNTHSVVVKKANSDSVVASLSSVTLSAGNAFTLYLKGVSGGTGSNAVLLDYLQAAD</sequence>
<dbReference type="OrthoDB" id="652342at2"/>
<accession>A0A1V9FXR1</accession>
<protein>
    <recommendedName>
        <fullName evidence="1">DUF4397 domain-containing protein</fullName>
    </recommendedName>
</protein>
<dbReference type="STRING" id="550983.A4R26_17775"/>
<dbReference type="Proteomes" id="UP000192276">
    <property type="component" value="Unassembled WGS sequence"/>
</dbReference>